<name>A0A7R8XFR4_9CRUS</name>
<dbReference type="EMBL" id="CAJPEV010001113">
    <property type="protein sequence ID" value="CAG0890812.1"/>
    <property type="molecule type" value="Genomic_DNA"/>
</dbReference>
<dbReference type="Pfam" id="PF07679">
    <property type="entry name" value="I-set"/>
    <property type="match status" value="1"/>
</dbReference>
<protein>
    <recommendedName>
        <fullName evidence="1">Immunoglobulin I-set domain-containing protein</fullName>
    </recommendedName>
</protein>
<keyword evidence="3" id="KW-1185">Reference proteome</keyword>
<feature type="domain" description="Immunoglobulin I-set" evidence="1">
    <location>
        <begin position="34"/>
        <end position="67"/>
    </location>
</feature>
<accession>A0A7R8XFR4</accession>
<gene>
    <name evidence="2" type="ORF">DSTB1V02_LOCUS6220</name>
</gene>
<dbReference type="InterPro" id="IPR013783">
    <property type="entry name" value="Ig-like_fold"/>
</dbReference>
<evidence type="ECO:0000313" key="2">
    <source>
        <dbReference type="EMBL" id="CAD7246370.1"/>
    </source>
</evidence>
<sequence length="131" mass="14936">MRRMPVLASGRTLHLSNGLVRRETEDPLFPYKFTLTLEIQEVKVEDFGVYECHSRNSLGNASATVNLYEIQVPGQREMDDWRVEEEREKEEVKVTVVKVNVSGGVGPLTSRDSINQKSYILLLMPLLVLCQ</sequence>
<dbReference type="Proteomes" id="UP000677054">
    <property type="component" value="Unassembled WGS sequence"/>
</dbReference>
<evidence type="ECO:0000313" key="3">
    <source>
        <dbReference type="Proteomes" id="UP000677054"/>
    </source>
</evidence>
<dbReference type="AlphaFoldDB" id="A0A7R8XFR4"/>
<dbReference type="InterPro" id="IPR013098">
    <property type="entry name" value="Ig_I-set"/>
</dbReference>
<dbReference type="Gene3D" id="2.60.40.10">
    <property type="entry name" value="Immunoglobulins"/>
    <property type="match status" value="1"/>
</dbReference>
<dbReference type="OrthoDB" id="10012075at2759"/>
<evidence type="ECO:0000259" key="1">
    <source>
        <dbReference type="Pfam" id="PF07679"/>
    </source>
</evidence>
<proteinExistence type="predicted"/>
<dbReference type="InterPro" id="IPR036179">
    <property type="entry name" value="Ig-like_dom_sf"/>
</dbReference>
<organism evidence="2">
    <name type="scientific">Darwinula stevensoni</name>
    <dbReference type="NCBI Taxonomy" id="69355"/>
    <lineage>
        <taxon>Eukaryota</taxon>
        <taxon>Metazoa</taxon>
        <taxon>Ecdysozoa</taxon>
        <taxon>Arthropoda</taxon>
        <taxon>Crustacea</taxon>
        <taxon>Oligostraca</taxon>
        <taxon>Ostracoda</taxon>
        <taxon>Podocopa</taxon>
        <taxon>Podocopida</taxon>
        <taxon>Darwinulocopina</taxon>
        <taxon>Darwinuloidea</taxon>
        <taxon>Darwinulidae</taxon>
        <taxon>Darwinula</taxon>
    </lineage>
</organism>
<dbReference type="SUPFAM" id="SSF48726">
    <property type="entry name" value="Immunoglobulin"/>
    <property type="match status" value="1"/>
</dbReference>
<dbReference type="EMBL" id="LR900630">
    <property type="protein sequence ID" value="CAD7246370.1"/>
    <property type="molecule type" value="Genomic_DNA"/>
</dbReference>
<reference evidence="2" key="1">
    <citation type="submission" date="2020-11" db="EMBL/GenBank/DDBJ databases">
        <authorList>
            <person name="Tran Van P."/>
        </authorList>
    </citation>
    <scope>NUCLEOTIDE SEQUENCE</scope>
</reference>